<feature type="domain" description="Filamentous haemagglutinin FhaB/tRNA nuclease CdiA-like TPS" evidence="1">
    <location>
        <begin position="51"/>
        <end position="163"/>
    </location>
</feature>
<dbReference type="OrthoDB" id="527246at2"/>
<dbReference type="AlphaFoldDB" id="A0A4Q7E3S6"/>
<accession>A0A4Q7E3S6</accession>
<sequence>MNDTSGIDVRKAPQTLPAKLRQRCGALLSIASPLLIHGVAIAQPIPDNSLGDESSLVTGDVMNGLPAFLIEGGAQRSQNLFHSFLEFGIENGQQVYFADPLGVENIFSRVTGDQASIIDGLLGIAGTADLYFLNPNGVMFGPDASLDIAGSLFVSTADNFTFADGTTYAANPEAGDSILTVSIPLGLQTGVPPQGEIRNAANLQLPAGESLTLLGNQVEQTGAIAVPAGTVRLLGDRVRLTDTADLDVSGERGGGLMQIGGDFQGQGTVPTASQTQVAAGGTLRADAIAQGDGGTIIVWADDTTEFAGFASARGGELAGDGGLIEVSGAATLSYTGQADASAPVGTVGTLLLDPTDIVVNIPEAIAISGSLANVLLQADRDITFNANIALTAPGVGLTAEAGRDININRAIEARGTGDLRFVAGRNINYSNVTAFTWSYGGDIDLIADGTISLLDASQADTAPFTGDSGDLTVTATNLILTDGAQLKTGPFFDGAGGDIAVNVSDTVSISGVGTDNSFNFGQSGFISRSLVNFSTGTSGDIEVNAPNLLLFDGGAISAENINGQPGGDITVNAPNQIQLLGESAAAPGFRSSISASTNAGGNGGNVTLATNRLSMTDGAFVGASALGLFGNGGTIDVTAHDISISGTSQAGETSGFLNRTLGFGNAGDLTIRQAKDVSIRDGGSIDLSAQLFGRSGTLNLETEDLTLDRGSVLVNSIFGDAGQVNVNASGTFLVTNDSVFSGDIFAAGNGSVFDIRANDLVVNNRSFISTATFGAGGGSNLSIRANTVEVANNGFISTGTLVGTGDGGNLSVRADRVLVDRGLIEANSFGDGNAGAVFVEANDLTIRNQGEVAARGFLETSGTGDITINARTVQLEDEGKIIVSAPSTNGGNIFLTARDRLILRRQSLISANAGDPLGLIVPPPGTGNGGNITINTPFIIAIPGENSDITASASLGNGGNVSITARALFGIEFRDRLTPLSDITATSDFGLNGTVNIATADTTAIENNLSELPDLPLSTDLLVAGSCLVADGTADGSFIVTGADGLPTNPSTGAIATFPTNTVRNIEEPEPAAWQPGDPIQEPSGVYQLSNGRLVLSHECGER</sequence>
<dbReference type="SMART" id="SM00912">
    <property type="entry name" value="Haemagg_act"/>
    <property type="match status" value="1"/>
</dbReference>
<dbReference type="Pfam" id="PF05860">
    <property type="entry name" value="TPS"/>
    <property type="match status" value="1"/>
</dbReference>
<evidence type="ECO:0000313" key="2">
    <source>
        <dbReference type="EMBL" id="RZM76571.1"/>
    </source>
</evidence>
<dbReference type="InterPro" id="IPR011050">
    <property type="entry name" value="Pectin_lyase_fold/virulence"/>
</dbReference>
<evidence type="ECO:0000313" key="3">
    <source>
        <dbReference type="Proteomes" id="UP000292459"/>
    </source>
</evidence>
<dbReference type="EMBL" id="QVFV01000005">
    <property type="protein sequence ID" value="RZM76571.1"/>
    <property type="molecule type" value="Genomic_DNA"/>
</dbReference>
<dbReference type="InterPro" id="IPR008638">
    <property type="entry name" value="FhaB/CdiA-like_TPS"/>
</dbReference>
<dbReference type="SUPFAM" id="SSF51126">
    <property type="entry name" value="Pectin lyase-like"/>
    <property type="match status" value="4"/>
</dbReference>
<keyword evidence="3" id="KW-1185">Reference proteome</keyword>
<dbReference type="RefSeq" id="WP_084607172.1">
    <property type="nucleotide sequence ID" value="NZ_QVFV01000005.1"/>
</dbReference>
<protein>
    <submittedName>
        <fullName evidence="2">Filamentous hemagglutinin N-terminal domain-containing protein</fullName>
    </submittedName>
</protein>
<dbReference type="InterPro" id="IPR012334">
    <property type="entry name" value="Pectin_lyas_fold"/>
</dbReference>
<comment type="caution">
    <text evidence="2">The sequence shown here is derived from an EMBL/GenBank/DDBJ whole genome shotgun (WGS) entry which is preliminary data.</text>
</comment>
<organism evidence="2 3">
    <name type="scientific">Leptolyngbya iicbica LK</name>
    <dbReference type="NCBI Taxonomy" id="2294035"/>
    <lineage>
        <taxon>Bacteria</taxon>
        <taxon>Bacillati</taxon>
        <taxon>Cyanobacteriota</taxon>
        <taxon>Cyanophyceae</taxon>
        <taxon>Leptolyngbyales</taxon>
        <taxon>Leptolyngbyaceae</taxon>
        <taxon>Leptolyngbya group</taxon>
        <taxon>Leptolyngbya</taxon>
        <taxon>Leptolyngbya iicbica</taxon>
    </lineage>
</organism>
<reference evidence="2 3" key="1">
    <citation type="submission" date="2018-11" db="EMBL/GenBank/DDBJ databases">
        <title>Whole genome sequencing of an environmental sample.</title>
        <authorList>
            <person name="Sarangi A.N."/>
            <person name="Singh D."/>
            <person name="Tripathy S."/>
        </authorList>
    </citation>
    <scope>NUCLEOTIDE SEQUENCE [LARGE SCALE GENOMIC DNA]</scope>
    <source>
        <strain evidence="2 3">Lakshadweep</strain>
    </source>
</reference>
<evidence type="ECO:0000259" key="1">
    <source>
        <dbReference type="SMART" id="SM00912"/>
    </source>
</evidence>
<dbReference type="NCBIfam" id="TIGR01901">
    <property type="entry name" value="adhes_NPXG"/>
    <property type="match status" value="1"/>
</dbReference>
<name>A0A4Q7E3S6_9CYAN</name>
<dbReference type="Proteomes" id="UP000292459">
    <property type="component" value="Unassembled WGS sequence"/>
</dbReference>
<dbReference type="Gene3D" id="2.160.20.10">
    <property type="entry name" value="Single-stranded right-handed beta-helix, Pectin lyase-like"/>
    <property type="match status" value="4"/>
</dbReference>
<proteinExistence type="predicted"/>
<gene>
    <name evidence="2" type="ORF">DYY88_18070</name>
</gene>